<organism evidence="7 9">
    <name type="scientific">Mumia zhuanghuii</name>
    <dbReference type="NCBI Taxonomy" id="2585211"/>
    <lineage>
        <taxon>Bacteria</taxon>
        <taxon>Bacillati</taxon>
        <taxon>Actinomycetota</taxon>
        <taxon>Actinomycetes</taxon>
        <taxon>Propionibacteriales</taxon>
        <taxon>Nocardioidaceae</taxon>
        <taxon>Mumia</taxon>
    </lineage>
</organism>
<evidence type="ECO:0000256" key="5">
    <source>
        <dbReference type="ARBA" id="ARBA00023251"/>
    </source>
</evidence>
<dbReference type="PANTHER" id="PTHR42711">
    <property type="entry name" value="ABC TRANSPORTER ATP-BINDING PROTEIN"/>
    <property type="match status" value="1"/>
</dbReference>
<dbReference type="EMBL" id="VDFR01000063">
    <property type="protein sequence ID" value="TNC45992.1"/>
    <property type="molecule type" value="Genomic_DNA"/>
</dbReference>
<evidence type="ECO:0000313" key="7">
    <source>
        <dbReference type="EMBL" id="TNC41736.1"/>
    </source>
</evidence>
<evidence type="ECO:0000256" key="4">
    <source>
        <dbReference type="ARBA" id="ARBA00022840"/>
    </source>
</evidence>
<dbReference type="OrthoDB" id="9804819at2"/>
<evidence type="ECO:0000313" key="8">
    <source>
        <dbReference type="EMBL" id="TNC45992.1"/>
    </source>
</evidence>
<sequence length="313" mass="33266">MTYTVEVQSLMKSYGGTEVLRGVDLAIAPGSVHGLLGANGAGKTTLVRILATLIGYDGGSARVAGHDVAREAHAVRGAISLTGQYAAVDEVLTARENLTMVARLRRLSRAESAARTDELVARFDLGAIVDRRASTYSGGQRRRLDLAMSMVVPPTLLFLDEPTTGLDPRSRDQVWATVRELADTGVTVLLTTQHLEEADQLADRISVLDGGRVVADGTPEELKTQVAGEVLRLTYGDAATYGAALAALRTPEATGDPVLLTLDVPSNGTPDSLRYLLDTLAVAEASPRRVSMHAPSLDDVFLTLTAPTQEAHR</sequence>
<feature type="domain" description="ABC transporter" evidence="6">
    <location>
        <begin position="5"/>
        <end position="235"/>
    </location>
</feature>
<accession>A0A5C4MI93</accession>
<comment type="caution">
    <text evidence="7">The sequence shown here is derived from an EMBL/GenBank/DDBJ whole genome shotgun (WGS) entry which is preliminary data.</text>
</comment>
<dbReference type="GO" id="GO:0005886">
    <property type="term" value="C:plasma membrane"/>
    <property type="evidence" value="ECO:0007669"/>
    <property type="project" value="UniProtKB-SubCell"/>
</dbReference>
<dbReference type="Pfam" id="PF00005">
    <property type="entry name" value="ABC_tran"/>
    <property type="match status" value="1"/>
</dbReference>
<reference evidence="7 9" key="1">
    <citation type="submission" date="2019-05" db="EMBL/GenBank/DDBJ databases">
        <title>Mumia sp. nov., isolated from the intestinal contents of plateau pika (Ochotona curzoniae) in the Qinghai-Tibet plateau of China.</title>
        <authorList>
            <person name="Tian Z."/>
        </authorList>
    </citation>
    <scope>NUCLEOTIDE SEQUENCE [LARGE SCALE GENOMIC DNA]</scope>
    <source>
        <strain evidence="9">527</strain>
        <strain evidence="7">Z527</strain>
    </source>
</reference>
<evidence type="ECO:0000313" key="9">
    <source>
        <dbReference type="Proteomes" id="UP000306740"/>
    </source>
</evidence>
<dbReference type="GO" id="GO:0046677">
    <property type="term" value="P:response to antibiotic"/>
    <property type="evidence" value="ECO:0007669"/>
    <property type="project" value="UniProtKB-KW"/>
</dbReference>
<dbReference type="InterPro" id="IPR027417">
    <property type="entry name" value="P-loop_NTPase"/>
</dbReference>
<evidence type="ECO:0000259" key="6">
    <source>
        <dbReference type="PROSITE" id="PS50893"/>
    </source>
</evidence>
<dbReference type="InterPro" id="IPR003439">
    <property type="entry name" value="ABC_transporter-like_ATP-bd"/>
</dbReference>
<comment type="subcellular location">
    <subcellularLocation>
        <location evidence="1">Cell membrane</location>
        <topology evidence="1">Peripheral membrane protein</topology>
    </subcellularLocation>
</comment>
<keyword evidence="4 7" id="KW-0067">ATP-binding</keyword>
<dbReference type="AlphaFoldDB" id="A0A5C4MI93"/>
<evidence type="ECO:0000256" key="1">
    <source>
        <dbReference type="ARBA" id="ARBA00004202"/>
    </source>
</evidence>
<dbReference type="InterPro" id="IPR003593">
    <property type="entry name" value="AAA+_ATPase"/>
</dbReference>
<dbReference type="GO" id="GO:0016887">
    <property type="term" value="F:ATP hydrolysis activity"/>
    <property type="evidence" value="ECO:0007669"/>
    <property type="project" value="InterPro"/>
</dbReference>
<dbReference type="InterPro" id="IPR017871">
    <property type="entry name" value="ABC_transporter-like_CS"/>
</dbReference>
<dbReference type="PANTHER" id="PTHR42711:SF19">
    <property type="entry name" value="DOXORUBICIN RESISTANCE ATP-BINDING PROTEIN DRRA"/>
    <property type="match status" value="1"/>
</dbReference>
<proteinExistence type="predicted"/>
<dbReference type="RefSeq" id="WP_139084834.1">
    <property type="nucleotide sequence ID" value="NZ_VDFR01000063.1"/>
</dbReference>
<dbReference type="SUPFAM" id="SSF52540">
    <property type="entry name" value="P-loop containing nucleoside triphosphate hydrolases"/>
    <property type="match status" value="1"/>
</dbReference>
<gene>
    <name evidence="8" type="ORF">FHE65_14135</name>
    <name evidence="7" type="ORF">FHE65_22130</name>
</gene>
<dbReference type="PROSITE" id="PS50893">
    <property type="entry name" value="ABC_TRANSPORTER_2"/>
    <property type="match status" value="1"/>
</dbReference>
<evidence type="ECO:0000256" key="2">
    <source>
        <dbReference type="ARBA" id="ARBA00022448"/>
    </source>
</evidence>
<keyword evidence="2" id="KW-0813">Transport</keyword>
<dbReference type="InterPro" id="IPR050763">
    <property type="entry name" value="ABC_transporter_ATP-binding"/>
</dbReference>
<keyword evidence="3" id="KW-0547">Nucleotide-binding</keyword>
<dbReference type="SMART" id="SM00382">
    <property type="entry name" value="AAA"/>
    <property type="match status" value="1"/>
</dbReference>
<dbReference type="Proteomes" id="UP000306740">
    <property type="component" value="Unassembled WGS sequence"/>
</dbReference>
<evidence type="ECO:0000256" key="3">
    <source>
        <dbReference type="ARBA" id="ARBA00022741"/>
    </source>
</evidence>
<name>A0A5C4MI93_9ACTN</name>
<keyword evidence="5" id="KW-0046">Antibiotic resistance</keyword>
<dbReference type="Gene3D" id="3.40.50.300">
    <property type="entry name" value="P-loop containing nucleotide triphosphate hydrolases"/>
    <property type="match status" value="1"/>
</dbReference>
<dbReference type="GO" id="GO:0005524">
    <property type="term" value="F:ATP binding"/>
    <property type="evidence" value="ECO:0007669"/>
    <property type="project" value="UniProtKB-KW"/>
</dbReference>
<dbReference type="PROSITE" id="PS00211">
    <property type="entry name" value="ABC_TRANSPORTER_1"/>
    <property type="match status" value="1"/>
</dbReference>
<dbReference type="EMBL" id="VDFR01000104">
    <property type="protein sequence ID" value="TNC41736.1"/>
    <property type="molecule type" value="Genomic_DNA"/>
</dbReference>
<protein>
    <submittedName>
        <fullName evidence="7">ATP-binding cassette domain-containing protein</fullName>
    </submittedName>
</protein>